<dbReference type="Proteomes" id="UP000614996">
    <property type="component" value="Unassembled WGS sequence"/>
</dbReference>
<keyword evidence="1" id="KW-0812">Transmembrane</keyword>
<keyword evidence="1" id="KW-1133">Transmembrane helix</keyword>
<organism evidence="2 3">
    <name type="scientific">Actinocatenispora comari</name>
    <dbReference type="NCBI Taxonomy" id="2807577"/>
    <lineage>
        <taxon>Bacteria</taxon>
        <taxon>Bacillati</taxon>
        <taxon>Actinomycetota</taxon>
        <taxon>Actinomycetes</taxon>
        <taxon>Micromonosporales</taxon>
        <taxon>Micromonosporaceae</taxon>
        <taxon>Actinocatenispora</taxon>
    </lineage>
</organism>
<feature type="transmembrane region" description="Helical" evidence="1">
    <location>
        <begin position="42"/>
        <end position="61"/>
    </location>
</feature>
<evidence type="ECO:0000313" key="3">
    <source>
        <dbReference type="Proteomes" id="UP000614996"/>
    </source>
</evidence>
<reference evidence="3" key="1">
    <citation type="journal article" date="2021" name="Int. J. Syst. Evol. Microbiol.">
        <title>Actinocatenispora comari sp. nov., an endophytic actinomycete isolated from aerial parts of Comarum salesowianum.</title>
        <authorList>
            <person name="Oyunbileg N."/>
            <person name="Iizaka Y."/>
            <person name="Hamada M."/>
            <person name="Davaapurev B.O."/>
            <person name="Fukumoto A."/>
            <person name="Tsetseg B."/>
            <person name="Kato F."/>
            <person name="Tamura T."/>
            <person name="Batkhuu J."/>
            <person name="Anzai Y."/>
        </authorList>
    </citation>
    <scope>NUCLEOTIDE SEQUENCE [LARGE SCALE GENOMIC DNA]</scope>
    <source>
        <strain evidence="3">NUM-2625</strain>
    </source>
</reference>
<name>A0A8J4AHX1_9ACTN</name>
<evidence type="ECO:0000313" key="2">
    <source>
        <dbReference type="EMBL" id="GIL28968.1"/>
    </source>
</evidence>
<dbReference type="AlphaFoldDB" id="A0A8J4AHX1"/>
<dbReference type="EMBL" id="BOPO01000082">
    <property type="protein sequence ID" value="GIL28968.1"/>
    <property type="molecule type" value="Genomic_DNA"/>
</dbReference>
<protein>
    <submittedName>
        <fullName evidence="2">Uncharacterized protein</fullName>
    </submittedName>
</protein>
<accession>A0A8J4AHX1</accession>
<sequence>MSTDELHRALQDATAHLAPADDIVTAARRGGQRRQRRRRARISGITAALLVFALLASVAGYRAANRPERVNATAASVSGLLDRPTRGNLAHDEAALAAARRGYTKETHGKAKGHVIWIGRTRYGDAAIVGHRVSAVAQDKSTVRQIAVSLLTRTGKGAFQVGDAEVLDPDRPGLAEPAFGNRLMIAVDVGAPAYYSTRHSFDSHRTSRIWHRVHFTDGVAVLDVARGETMLVASNDHPTALQVLGSPTPISPMTARDHTLGWGARPDPLGESKAPTAIPATAGAAQLGWAARGGAAKVFRKAFQASDYADPLEEFPAVPSLTPWVVYGQTGTPFVLGEVQYDSEPSHVYVVVNGSTVHYVGVADRTAVLPVKWKLPDGWVVAAKGRTLAYRTGSGSWHDAGRDAAVLPIDATEVRVGGTAVRL</sequence>
<keyword evidence="3" id="KW-1185">Reference proteome</keyword>
<evidence type="ECO:0000256" key="1">
    <source>
        <dbReference type="SAM" id="Phobius"/>
    </source>
</evidence>
<keyword evidence="1" id="KW-0472">Membrane</keyword>
<comment type="caution">
    <text evidence="2">The sequence shown here is derived from an EMBL/GenBank/DDBJ whole genome shotgun (WGS) entry which is preliminary data.</text>
</comment>
<dbReference type="RefSeq" id="WP_207126679.1">
    <property type="nucleotide sequence ID" value="NZ_BOPO01000082.1"/>
</dbReference>
<proteinExistence type="predicted"/>
<gene>
    <name evidence="2" type="ORF">NUM_42220</name>
</gene>